<feature type="transmembrane region" description="Helical" evidence="2">
    <location>
        <begin position="18"/>
        <end position="35"/>
    </location>
</feature>
<keyword evidence="2" id="KW-1133">Transmembrane helix</keyword>
<evidence type="ECO:0000256" key="1">
    <source>
        <dbReference type="SAM" id="MobiDB-lite"/>
    </source>
</evidence>
<keyword evidence="2" id="KW-0812">Transmembrane</keyword>
<evidence type="ECO:0000313" key="4">
    <source>
        <dbReference type="Proteomes" id="UP000011058"/>
    </source>
</evidence>
<gene>
    <name evidence="3" type="ORF">FAES_1035</name>
</gene>
<feature type="compositionally biased region" description="Low complexity" evidence="1">
    <location>
        <begin position="38"/>
        <end position="65"/>
    </location>
</feature>
<dbReference type="Proteomes" id="UP000011058">
    <property type="component" value="Chromosome"/>
</dbReference>
<feature type="region of interest" description="Disordered" evidence="1">
    <location>
        <begin position="206"/>
        <end position="225"/>
    </location>
</feature>
<feature type="region of interest" description="Disordered" evidence="1">
    <location>
        <begin position="166"/>
        <end position="200"/>
    </location>
</feature>
<accession>I0K4J3</accession>
<keyword evidence="2" id="KW-0472">Membrane</keyword>
<protein>
    <submittedName>
        <fullName evidence="3">Uncharacterized protein</fullName>
    </submittedName>
</protein>
<dbReference type="HOGENOM" id="CLU_1228408_0_0_10"/>
<organism evidence="3 4">
    <name type="scientific">Fibrella aestuarina BUZ 2</name>
    <dbReference type="NCBI Taxonomy" id="1166018"/>
    <lineage>
        <taxon>Bacteria</taxon>
        <taxon>Pseudomonadati</taxon>
        <taxon>Bacteroidota</taxon>
        <taxon>Cytophagia</taxon>
        <taxon>Cytophagales</taxon>
        <taxon>Spirosomataceae</taxon>
        <taxon>Fibrella</taxon>
    </lineage>
</organism>
<dbReference type="AlphaFoldDB" id="I0K4J3"/>
<evidence type="ECO:0000256" key="2">
    <source>
        <dbReference type="SAM" id="Phobius"/>
    </source>
</evidence>
<proteinExistence type="predicted"/>
<feature type="compositionally biased region" description="Polar residues" evidence="1">
    <location>
        <begin position="90"/>
        <end position="99"/>
    </location>
</feature>
<sequence length="225" mass="22941">MSATNDDQPSSSFQAKRGLLIGFLLLFLAGGLYWFSTTPTSTPSSAPASNTATKASESATEAAQAPISTEKAAQDLPELATDNAEPATKASGTVATNKVNPIERTRIKRSVNSASDDVEPTETPARVADAPAIAPTPVEKPAVVAAPPVAPAVKPEVAPVAKSAVVATAPTAKPASPTTTGRTKSGVPGDLKPVVQPAPAPVTVSAAPVLKRKTKNDEDVEVDFR</sequence>
<keyword evidence="4" id="KW-1185">Reference proteome</keyword>
<dbReference type="STRING" id="1166018.FAES_1035"/>
<name>I0K4J3_9BACT</name>
<dbReference type="KEGG" id="fae:FAES_1035"/>
<dbReference type="RefSeq" id="WP_015330146.1">
    <property type="nucleotide sequence ID" value="NC_020054.1"/>
</dbReference>
<feature type="region of interest" description="Disordered" evidence="1">
    <location>
        <begin position="38"/>
        <end position="124"/>
    </location>
</feature>
<feature type="compositionally biased region" description="Low complexity" evidence="1">
    <location>
        <begin position="166"/>
        <end position="180"/>
    </location>
</feature>
<reference evidence="3 4" key="1">
    <citation type="journal article" date="2012" name="J. Bacteriol.">
        <title>Genome Sequence of Fibrella aestuarina BUZ 2T, a Filamentous Marine Bacterium.</title>
        <authorList>
            <person name="Filippini M."/>
            <person name="Qi W."/>
            <person name="Blom J."/>
            <person name="Goesmann A."/>
            <person name="Smits T.H."/>
            <person name="Bagheri H.C."/>
        </authorList>
    </citation>
    <scope>NUCLEOTIDE SEQUENCE [LARGE SCALE GENOMIC DNA]</scope>
    <source>
        <strain evidence="4">BUZ 2T</strain>
    </source>
</reference>
<evidence type="ECO:0000313" key="3">
    <source>
        <dbReference type="EMBL" id="CCG99046.1"/>
    </source>
</evidence>
<dbReference type="EMBL" id="HE796683">
    <property type="protein sequence ID" value="CCG99046.1"/>
    <property type="molecule type" value="Genomic_DNA"/>
</dbReference>